<dbReference type="CDD" id="cd17288">
    <property type="entry name" value="RMtype1_S_LlaAI06ORF1089P_TRD1-CR1_like"/>
    <property type="match status" value="1"/>
</dbReference>
<evidence type="ECO:0000256" key="1">
    <source>
        <dbReference type="ARBA" id="ARBA00010923"/>
    </source>
</evidence>
<dbReference type="GO" id="GO:0004519">
    <property type="term" value="F:endonuclease activity"/>
    <property type="evidence" value="ECO:0007669"/>
    <property type="project" value="UniProtKB-KW"/>
</dbReference>
<dbReference type="PANTHER" id="PTHR30408:SF12">
    <property type="entry name" value="TYPE I RESTRICTION ENZYME MJAVIII SPECIFICITY SUBUNIT"/>
    <property type="match status" value="1"/>
</dbReference>
<keyword evidence="6" id="KW-0540">Nuclease</keyword>
<feature type="domain" description="Type I restriction modification DNA specificity" evidence="5">
    <location>
        <begin position="195"/>
        <end position="358"/>
    </location>
</feature>
<organism evidence="6 7">
    <name type="scientific">Staphylococcus croceilyticus</name>
    <dbReference type="NCBI Taxonomy" id="319942"/>
    <lineage>
        <taxon>Bacteria</taxon>
        <taxon>Bacillati</taxon>
        <taxon>Bacillota</taxon>
        <taxon>Bacilli</taxon>
        <taxon>Bacillales</taxon>
        <taxon>Staphylococcaceae</taxon>
        <taxon>Staphylococcus</taxon>
    </lineage>
</organism>
<comment type="caution">
    <text evidence="6">The sequence shown here is derived from an EMBL/GenBank/DDBJ whole genome shotgun (WGS) entry which is preliminary data.</text>
</comment>
<dbReference type="RefSeq" id="WP_103328341.1">
    <property type="nucleotide sequence ID" value="NZ_PPRD01000008.1"/>
</dbReference>
<dbReference type="InterPro" id="IPR044946">
    <property type="entry name" value="Restrct_endonuc_typeI_TRD_sf"/>
</dbReference>
<protein>
    <submittedName>
        <fullName evidence="6">Restriction endonuclease subunit S</fullName>
    </submittedName>
</protein>
<sequence length="374" mass="43931">MTEQQNTPELRFPEFKDKWKDYQLKDVIKVNSGKDYKHLTTGKYPVYGTGGYMLSVSNYLYENDAIGIGRKGTINKPYLLKGPFWTVDTLFYCTPLKENNLYFILNLFRKINWKKYDESTGVPSLSKITINKVKCKIPPTSEQIKIGNFFSKLDRQIELEEEKLELLEAQKKGYMQKLFSQEMRFKDNKENNYPDWKIVKIGDILEERNERSGEGDMLSVTINHGIIKFDEIDRKDNSSKDKSNYRKVYKDDIAYNSMRMWQGASGKSEYDGIVSPAYTVTIPNESINPDFIAYYFKTHKMIHKFKINSQGLTSDTWNLKYRQLKDIKINLCSKDEQNKIANLLITYDKLINKQKHKLEILKTNKKGFLQKMFV</sequence>
<feature type="domain" description="Type I restriction modification DNA specificity" evidence="5">
    <location>
        <begin position="17"/>
        <end position="168"/>
    </location>
</feature>
<evidence type="ECO:0000256" key="3">
    <source>
        <dbReference type="ARBA" id="ARBA00023125"/>
    </source>
</evidence>
<name>A0ABY2KG27_9STAP</name>
<dbReference type="SUPFAM" id="SSF116734">
    <property type="entry name" value="DNA methylase specificity domain"/>
    <property type="match status" value="2"/>
</dbReference>
<reference evidence="6 7" key="1">
    <citation type="submission" date="2019-04" db="EMBL/GenBank/DDBJ databases">
        <title>Genomic characterization of Staphylococcus petrasii strains.</title>
        <authorList>
            <person name="Vrbovska V."/>
            <person name="Kovarovic V."/>
            <person name="Maslanova I."/>
            <person name="Indrakova A."/>
            <person name="Petras P."/>
            <person name="Sedo O."/>
            <person name="Svec P."/>
            <person name="Fisarova L."/>
            <person name="Sedlacek I."/>
            <person name="Doskar J."/>
            <person name="Pantucek R."/>
        </authorList>
    </citation>
    <scope>NUCLEOTIDE SEQUENCE [LARGE SCALE GENOMIC DNA]</scope>
    <source>
        <strain evidence="6 7">CCM 8421</strain>
    </source>
</reference>
<comment type="similarity">
    <text evidence="1">Belongs to the type-I restriction system S methylase family.</text>
</comment>
<keyword evidence="7" id="KW-1185">Reference proteome</keyword>
<accession>A0ABY2KG27</accession>
<evidence type="ECO:0000256" key="2">
    <source>
        <dbReference type="ARBA" id="ARBA00022747"/>
    </source>
</evidence>
<dbReference type="Gene3D" id="3.90.220.20">
    <property type="entry name" value="DNA methylase specificity domains"/>
    <property type="match status" value="2"/>
</dbReference>
<dbReference type="Pfam" id="PF01420">
    <property type="entry name" value="Methylase_S"/>
    <property type="match status" value="2"/>
</dbReference>
<dbReference type="Proteomes" id="UP000298482">
    <property type="component" value="Unassembled WGS sequence"/>
</dbReference>
<keyword evidence="6" id="KW-0255">Endonuclease</keyword>
<evidence type="ECO:0000313" key="6">
    <source>
        <dbReference type="EMBL" id="TGA80984.1"/>
    </source>
</evidence>
<evidence type="ECO:0000313" key="7">
    <source>
        <dbReference type="Proteomes" id="UP000298482"/>
    </source>
</evidence>
<evidence type="ECO:0000259" key="5">
    <source>
        <dbReference type="Pfam" id="PF01420"/>
    </source>
</evidence>
<gene>
    <name evidence="6" type="ORF">E2556_01320</name>
</gene>
<dbReference type="EMBL" id="SRJF01000001">
    <property type="protein sequence ID" value="TGA80984.1"/>
    <property type="molecule type" value="Genomic_DNA"/>
</dbReference>
<dbReference type="InterPro" id="IPR052021">
    <property type="entry name" value="Type-I_RS_S_subunit"/>
</dbReference>
<keyword evidence="6" id="KW-0378">Hydrolase</keyword>
<keyword evidence="3" id="KW-0238">DNA-binding</keyword>
<proteinExistence type="inferred from homology"/>
<keyword evidence="4" id="KW-0175">Coiled coil</keyword>
<evidence type="ECO:0000256" key="4">
    <source>
        <dbReference type="SAM" id="Coils"/>
    </source>
</evidence>
<dbReference type="InterPro" id="IPR000055">
    <property type="entry name" value="Restrct_endonuc_typeI_TRD"/>
</dbReference>
<dbReference type="PANTHER" id="PTHR30408">
    <property type="entry name" value="TYPE-1 RESTRICTION ENZYME ECOKI SPECIFICITY PROTEIN"/>
    <property type="match status" value="1"/>
</dbReference>
<feature type="coiled-coil region" evidence="4">
    <location>
        <begin position="150"/>
        <end position="177"/>
    </location>
</feature>
<keyword evidence="2" id="KW-0680">Restriction system</keyword>